<evidence type="ECO:0000256" key="5">
    <source>
        <dbReference type="ARBA" id="ARBA00023002"/>
    </source>
</evidence>
<feature type="domain" description="Molybdopterin dinucleotide-binding" evidence="7">
    <location>
        <begin position="621"/>
        <end position="740"/>
    </location>
</feature>
<dbReference type="SUPFAM" id="SSF50692">
    <property type="entry name" value="ADC-like"/>
    <property type="match status" value="1"/>
</dbReference>
<evidence type="ECO:0000256" key="4">
    <source>
        <dbReference type="ARBA" id="ARBA00022723"/>
    </source>
</evidence>
<dbReference type="GO" id="GO:0009061">
    <property type="term" value="P:anaerobic respiration"/>
    <property type="evidence" value="ECO:0007669"/>
    <property type="project" value="TreeGrafter"/>
</dbReference>
<dbReference type="Gene3D" id="3.40.228.10">
    <property type="entry name" value="Dimethylsulfoxide Reductase, domain 2"/>
    <property type="match status" value="1"/>
</dbReference>
<gene>
    <name evidence="8" type="ORF">DVH29_07350</name>
</gene>
<keyword evidence="3" id="KW-0500">Molybdenum</keyword>
<organism evidence="8 9">
    <name type="scientific">Pelagibacterium lacus</name>
    <dbReference type="NCBI Taxonomy" id="2282655"/>
    <lineage>
        <taxon>Bacteria</taxon>
        <taxon>Pseudomonadati</taxon>
        <taxon>Pseudomonadota</taxon>
        <taxon>Alphaproteobacteria</taxon>
        <taxon>Hyphomicrobiales</taxon>
        <taxon>Devosiaceae</taxon>
        <taxon>Pelagibacterium</taxon>
    </lineage>
</organism>
<accession>A0A369W3K7</accession>
<feature type="domain" description="Molybdopterin oxidoreductase" evidence="6">
    <location>
        <begin position="47"/>
        <end position="474"/>
    </location>
</feature>
<dbReference type="Pfam" id="PF01568">
    <property type="entry name" value="Molydop_binding"/>
    <property type="match status" value="1"/>
</dbReference>
<dbReference type="InterPro" id="IPR009010">
    <property type="entry name" value="Asp_de-COase-like_dom_sf"/>
</dbReference>
<dbReference type="AlphaFoldDB" id="A0A369W3K7"/>
<evidence type="ECO:0000313" key="9">
    <source>
        <dbReference type="Proteomes" id="UP000253759"/>
    </source>
</evidence>
<keyword evidence="5" id="KW-0560">Oxidoreductase</keyword>
<dbReference type="OrthoDB" id="9759518at2"/>
<dbReference type="Proteomes" id="UP000253759">
    <property type="component" value="Unassembled WGS sequence"/>
</dbReference>
<evidence type="ECO:0000259" key="7">
    <source>
        <dbReference type="Pfam" id="PF01568"/>
    </source>
</evidence>
<keyword evidence="9" id="KW-1185">Reference proteome</keyword>
<dbReference type="Gene3D" id="3.90.55.10">
    <property type="entry name" value="Dimethylsulfoxide Reductase, domain 3"/>
    <property type="match status" value="1"/>
</dbReference>
<dbReference type="GO" id="GO:0016491">
    <property type="term" value="F:oxidoreductase activity"/>
    <property type="evidence" value="ECO:0007669"/>
    <property type="project" value="UniProtKB-KW"/>
</dbReference>
<evidence type="ECO:0000256" key="1">
    <source>
        <dbReference type="ARBA" id="ARBA00001942"/>
    </source>
</evidence>
<dbReference type="Gene3D" id="2.40.40.20">
    <property type="match status" value="1"/>
</dbReference>
<proteinExistence type="inferred from homology"/>
<dbReference type="InterPro" id="IPR050612">
    <property type="entry name" value="Prok_Mopterin_Oxidored"/>
</dbReference>
<evidence type="ECO:0000259" key="6">
    <source>
        <dbReference type="Pfam" id="PF00384"/>
    </source>
</evidence>
<dbReference type="GO" id="GO:0009055">
    <property type="term" value="F:electron transfer activity"/>
    <property type="evidence" value="ECO:0007669"/>
    <property type="project" value="TreeGrafter"/>
</dbReference>
<comment type="similarity">
    <text evidence="2">Belongs to the prokaryotic molybdopterin-containing oxidoreductase family.</text>
</comment>
<dbReference type="GO" id="GO:0030288">
    <property type="term" value="C:outer membrane-bounded periplasmic space"/>
    <property type="evidence" value="ECO:0007669"/>
    <property type="project" value="TreeGrafter"/>
</dbReference>
<comment type="caution">
    <text evidence="8">The sequence shown here is derived from an EMBL/GenBank/DDBJ whole genome shotgun (WGS) entry which is preliminary data.</text>
</comment>
<reference evidence="9" key="1">
    <citation type="submission" date="2018-07" db="EMBL/GenBank/DDBJ databases">
        <authorList>
            <person name="Liu B.-T."/>
            <person name="Du Z."/>
        </authorList>
    </citation>
    <scope>NUCLEOTIDE SEQUENCE [LARGE SCALE GENOMIC DNA]</scope>
    <source>
        <strain evidence="9">XYN52</strain>
    </source>
</reference>
<protein>
    <submittedName>
        <fullName evidence="8">Oxidoreductase</fullName>
    </submittedName>
</protein>
<evidence type="ECO:0000256" key="3">
    <source>
        <dbReference type="ARBA" id="ARBA00022505"/>
    </source>
</evidence>
<sequence>MHLFASHLGTFEVEYGADGPRLLPFRHDPDPSPVGLAYLDLVRHPARVLSPMVRAGWLENPHDPQARRLRGRDRFVPMPWPEVASLIADTLVRTRDQYGNQGIFGGSYGWASAGRFHHAQSQLKRLLNLSGGFTSAVNTYSYGAAAVLLPHVLGPDYKDACDTAPSWSDIDQGCELLVGFGGFRLSNAQVEAGGTGAHRAGPALRAMAAKGKRIVVFSPSAADAPAGPNVTHHFVRPNTDAAVMLGLCHTILASGALDRGLVDRCTSGFDAFADYLTGSTDGIVKSAAWAAAISGVSEDAIQALARSLVASPSLVHVSWSLQRARFGEQPYWAAIALGCMAGHVGKPGCGFAFGLTAVNSAGQPVRRLKGPAFDQGRNPVRHHIPVARITELLEGEHETMDYDGQVLLLPKIGLVWWAGGNPFHHHQDLNRLADAFRRPETIIVTDSLWTATARHADIVLPAALPFERSDIAASSRDNWLIHSRRIMAPPPGVLTDHDGLRHVASAMGLDAAFTEGRSESEWIAHLYEGYRARYPELPDAETFFEYGYAGLDLFDAAPAPADHFRAFVADPAAHPLRTPSGRIVLSSPAIAGFGYNDHPGHPSWMEPEECLLSDAAAAYPFHLLSPQPATRLHSQLQHAGPSQGSKRHGLEVVEINPGDAAHYGIADGAIVEIHNERGRILATARFASHLMRKVLVLPTGSWFEPHEDNRGRVDRGSNPNTLTSIRPTSTLSQATAPNSCLVAIRPSLGP</sequence>
<dbReference type="InterPro" id="IPR006656">
    <property type="entry name" value="Mopterin_OxRdtase"/>
</dbReference>
<dbReference type="PANTHER" id="PTHR43742">
    <property type="entry name" value="TRIMETHYLAMINE-N-OXIDE REDUCTASE"/>
    <property type="match status" value="1"/>
</dbReference>
<name>A0A369W3K7_9HYPH</name>
<evidence type="ECO:0000313" key="8">
    <source>
        <dbReference type="EMBL" id="RDE09266.1"/>
    </source>
</evidence>
<dbReference type="GO" id="GO:0030151">
    <property type="term" value="F:molybdenum ion binding"/>
    <property type="evidence" value="ECO:0007669"/>
    <property type="project" value="TreeGrafter"/>
</dbReference>
<dbReference type="PANTHER" id="PTHR43742:SF10">
    <property type="entry name" value="TRIMETHYLAMINE-N-OXIDE REDUCTASE 2"/>
    <property type="match status" value="1"/>
</dbReference>
<dbReference type="Gene3D" id="3.40.50.740">
    <property type="match status" value="1"/>
</dbReference>
<keyword evidence="4" id="KW-0479">Metal-binding</keyword>
<dbReference type="GO" id="GO:0043546">
    <property type="term" value="F:molybdopterin cofactor binding"/>
    <property type="evidence" value="ECO:0007669"/>
    <property type="project" value="InterPro"/>
</dbReference>
<dbReference type="EMBL" id="QQNH01000007">
    <property type="protein sequence ID" value="RDE09266.1"/>
    <property type="molecule type" value="Genomic_DNA"/>
</dbReference>
<comment type="cofactor">
    <cofactor evidence="1">
        <name>Mo-bis(molybdopterin guanine dinucleotide)</name>
        <dbReference type="ChEBI" id="CHEBI:60539"/>
    </cofactor>
</comment>
<dbReference type="InterPro" id="IPR006657">
    <property type="entry name" value="MoPterin_dinucl-bd_dom"/>
</dbReference>
<dbReference type="RefSeq" id="WP_114645521.1">
    <property type="nucleotide sequence ID" value="NZ_QQNH01000007.1"/>
</dbReference>
<evidence type="ECO:0000256" key="2">
    <source>
        <dbReference type="ARBA" id="ARBA00010312"/>
    </source>
</evidence>
<dbReference type="SUPFAM" id="SSF53706">
    <property type="entry name" value="Formate dehydrogenase/DMSO reductase, domains 1-3"/>
    <property type="match status" value="1"/>
</dbReference>
<dbReference type="Pfam" id="PF00384">
    <property type="entry name" value="Molybdopterin"/>
    <property type="match status" value="1"/>
</dbReference>